<dbReference type="Proteomes" id="UP000193467">
    <property type="component" value="Unassembled WGS sequence"/>
</dbReference>
<feature type="domain" description="GST C-terminal" evidence="2">
    <location>
        <begin position="114"/>
        <end position="249"/>
    </location>
</feature>
<keyword evidence="3" id="KW-0808">Transferase</keyword>
<keyword evidence="4" id="KW-1185">Reference proteome</keyword>
<comment type="caution">
    <text evidence="3">The sequence shown here is derived from an EMBL/GenBank/DDBJ whole genome shotgun (WGS) entry which is preliminary data.</text>
</comment>
<dbReference type="PROSITE" id="PS50405">
    <property type="entry name" value="GST_CTER"/>
    <property type="match status" value="1"/>
</dbReference>
<evidence type="ECO:0000313" key="4">
    <source>
        <dbReference type="Proteomes" id="UP000193467"/>
    </source>
</evidence>
<dbReference type="InterPro" id="IPR004046">
    <property type="entry name" value="GST_C"/>
</dbReference>
<dbReference type="PANTHER" id="PTHR44051">
    <property type="entry name" value="GLUTATHIONE S-TRANSFERASE-RELATED"/>
    <property type="match status" value="1"/>
</dbReference>
<evidence type="ECO:0000313" key="3">
    <source>
        <dbReference type="EMBL" id="ORY89165.1"/>
    </source>
</evidence>
<accession>A0A1Y2G131</accession>
<dbReference type="InParanoid" id="A0A1Y2G131"/>
<proteinExistence type="predicted"/>
<dbReference type="Pfam" id="PF00043">
    <property type="entry name" value="GST_C"/>
    <property type="match status" value="1"/>
</dbReference>
<feature type="region of interest" description="Disordered" evidence="1">
    <location>
        <begin position="256"/>
        <end position="282"/>
    </location>
</feature>
<dbReference type="InterPro" id="IPR036282">
    <property type="entry name" value="Glutathione-S-Trfase_C_sf"/>
</dbReference>
<evidence type="ECO:0000256" key="1">
    <source>
        <dbReference type="SAM" id="MobiDB-lite"/>
    </source>
</evidence>
<dbReference type="InterPro" id="IPR036249">
    <property type="entry name" value="Thioredoxin-like_sf"/>
</dbReference>
<dbReference type="PANTHER" id="PTHR44051:SF8">
    <property type="entry name" value="GLUTATHIONE S-TRANSFERASE GSTA"/>
    <property type="match status" value="1"/>
</dbReference>
<name>A0A1Y2G131_9BASI</name>
<dbReference type="AlphaFoldDB" id="A0A1Y2G131"/>
<dbReference type="GO" id="GO:0016740">
    <property type="term" value="F:transferase activity"/>
    <property type="evidence" value="ECO:0007669"/>
    <property type="project" value="UniProtKB-KW"/>
</dbReference>
<organism evidence="3 4">
    <name type="scientific">Leucosporidium creatinivorum</name>
    <dbReference type="NCBI Taxonomy" id="106004"/>
    <lineage>
        <taxon>Eukaryota</taxon>
        <taxon>Fungi</taxon>
        <taxon>Dikarya</taxon>
        <taxon>Basidiomycota</taxon>
        <taxon>Pucciniomycotina</taxon>
        <taxon>Microbotryomycetes</taxon>
        <taxon>Leucosporidiales</taxon>
        <taxon>Leucosporidium</taxon>
    </lineage>
</organism>
<dbReference type="SUPFAM" id="SSF47616">
    <property type="entry name" value="GST C-terminal domain-like"/>
    <property type="match status" value="1"/>
</dbReference>
<dbReference type="STRING" id="106004.A0A1Y2G131"/>
<sequence length="282" mass="31250">MSTSPAPSSSGIDLYSFPTPNGLKATIAFEELKSLGVELNYTLKTVDITKERPAPPGERDPAAVFADRRLTVRPIFVVQIVDHDRRGLKIWESGAIYLYLARHYDIGYALHFEDEDEEDEMHSWLFLANAGLAGKGGTIWELSFLPTKQPAAARATIAELKRLYGVYESRLAEDGGRDYLVGVGKGKLSYADLAAYPWFRAAPVNTGLTSFSAAGFPHVAAWMERIEAREGVKKGIPKGEYINQLKSPEGWEETLKKSLDSCHNRHRGSRKITAPGESRYSS</sequence>
<evidence type="ECO:0000259" key="2">
    <source>
        <dbReference type="PROSITE" id="PS50405"/>
    </source>
</evidence>
<dbReference type="SUPFAM" id="SSF52833">
    <property type="entry name" value="Thioredoxin-like"/>
    <property type="match status" value="1"/>
</dbReference>
<dbReference type="EMBL" id="MCGR01000007">
    <property type="protein sequence ID" value="ORY89165.1"/>
    <property type="molecule type" value="Genomic_DNA"/>
</dbReference>
<gene>
    <name evidence="3" type="ORF">BCR35DRAFT_329614</name>
</gene>
<protein>
    <submittedName>
        <fullName evidence="3">Glutathione S-transferase</fullName>
    </submittedName>
</protein>
<dbReference type="Gene3D" id="1.20.1050.10">
    <property type="match status" value="1"/>
</dbReference>
<dbReference type="OrthoDB" id="422574at2759"/>
<dbReference type="Gene3D" id="3.40.30.10">
    <property type="entry name" value="Glutaredoxin"/>
    <property type="match status" value="1"/>
</dbReference>
<dbReference type="InterPro" id="IPR010987">
    <property type="entry name" value="Glutathione-S-Trfase_C-like"/>
</dbReference>
<dbReference type="InterPro" id="IPR040079">
    <property type="entry name" value="Glutathione_S-Trfase"/>
</dbReference>
<dbReference type="SFLD" id="SFLDS00019">
    <property type="entry name" value="Glutathione_Transferase_(cytos"/>
    <property type="match status" value="1"/>
</dbReference>
<reference evidence="3 4" key="1">
    <citation type="submission" date="2016-07" db="EMBL/GenBank/DDBJ databases">
        <title>Pervasive Adenine N6-methylation of Active Genes in Fungi.</title>
        <authorList>
            <consortium name="DOE Joint Genome Institute"/>
            <person name="Mondo S.J."/>
            <person name="Dannebaum R.O."/>
            <person name="Kuo R.C."/>
            <person name="Labutti K."/>
            <person name="Haridas S."/>
            <person name="Kuo A."/>
            <person name="Salamov A."/>
            <person name="Ahrendt S.R."/>
            <person name="Lipzen A."/>
            <person name="Sullivan W."/>
            <person name="Andreopoulos W.B."/>
            <person name="Clum A."/>
            <person name="Lindquist E."/>
            <person name="Daum C."/>
            <person name="Ramamoorthy G.K."/>
            <person name="Gryganskyi A."/>
            <person name="Culley D."/>
            <person name="Magnuson J.K."/>
            <person name="James T.Y."/>
            <person name="O'Malley M.A."/>
            <person name="Stajich J.E."/>
            <person name="Spatafora J.W."/>
            <person name="Visel A."/>
            <person name="Grigoriev I.V."/>
        </authorList>
    </citation>
    <scope>NUCLEOTIDE SEQUENCE [LARGE SCALE GENOMIC DNA]</scope>
    <source>
        <strain evidence="3 4">62-1032</strain>
    </source>
</reference>